<proteinExistence type="predicted"/>
<keyword evidence="1" id="KW-0472">Membrane</keyword>
<organism evidence="2 3">
    <name type="scientific">Runella defluvii</name>
    <dbReference type="NCBI Taxonomy" id="370973"/>
    <lineage>
        <taxon>Bacteria</taxon>
        <taxon>Pseudomonadati</taxon>
        <taxon>Bacteroidota</taxon>
        <taxon>Cytophagia</taxon>
        <taxon>Cytophagales</taxon>
        <taxon>Spirosomataceae</taxon>
        <taxon>Runella</taxon>
    </lineage>
</organism>
<feature type="transmembrane region" description="Helical" evidence="1">
    <location>
        <begin position="101"/>
        <end position="122"/>
    </location>
</feature>
<dbReference type="Pfam" id="PF05684">
    <property type="entry name" value="DUF819"/>
    <property type="match status" value="1"/>
</dbReference>
<dbReference type="InterPro" id="IPR008537">
    <property type="entry name" value="DUF819"/>
</dbReference>
<feature type="transmembrane region" description="Helical" evidence="1">
    <location>
        <begin position="6"/>
        <end position="26"/>
    </location>
</feature>
<evidence type="ECO:0000256" key="1">
    <source>
        <dbReference type="SAM" id="Phobius"/>
    </source>
</evidence>
<keyword evidence="1" id="KW-1133">Transmembrane helix</keyword>
<feature type="transmembrane region" description="Helical" evidence="1">
    <location>
        <begin position="330"/>
        <end position="349"/>
    </location>
</feature>
<protein>
    <submittedName>
        <fullName evidence="2">Putative membrane protein</fullName>
    </submittedName>
</protein>
<feature type="transmembrane region" description="Helical" evidence="1">
    <location>
        <begin position="356"/>
        <end position="377"/>
    </location>
</feature>
<accession>A0A7W6EPN5</accession>
<dbReference type="EMBL" id="JACIBY010000003">
    <property type="protein sequence ID" value="MBB3837749.1"/>
    <property type="molecule type" value="Genomic_DNA"/>
</dbReference>
<dbReference type="AlphaFoldDB" id="A0A7W6EPN5"/>
<sequence length="415" mass="44606">MLLLTVFTSDAVVLGLLFIILAGVFYTASLKHPLWIKFYAIFPPLLLCYFIPGVLNSFKIISGEESKLYSVVSQYFLPACLVYFTLGMDFKAVVRLGPKALLVFLAGTLGVMLGGPIAVAIVKTFAPEVVGGSGSDAVWRGLSTIAGSWIGGGANQTALKEVFQPSDRLFSQVIAVDVIVAEIWMAVLIYGAGKAAKIDYYFKADATAIDELKTKLELEQKTSKRIPTLNDLMMIAAVGFGATALAHFVADLVAPWLKLNYPSLEKFSLTSSFFWVVSVVTFLGILLSFTRLRQLEFAGASKIGSLFLYVLVATIGMKMDIFAVAENPGLFVVGILWMTIHVMITLLVAKWLRAPFFFTAVGSQANVGGAASAPVVAAAFHPSLASVGVLLAILGYALGTYGGYLTGLMMQWIAE</sequence>
<dbReference type="Proteomes" id="UP000541352">
    <property type="component" value="Unassembled WGS sequence"/>
</dbReference>
<feature type="transmembrane region" description="Helical" evidence="1">
    <location>
        <begin position="38"/>
        <end position="55"/>
    </location>
</feature>
<evidence type="ECO:0000313" key="2">
    <source>
        <dbReference type="EMBL" id="MBB3837749.1"/>
    </source>
</evidence>
<feature type="transmembrane region" description="Helical" evidence="1">
    <location>
        <begin position="232"/>
        <end position="253"/>
    </location>
</feature>
<feature type="transmembrane region" description="Helical" evidence="1">
    <location>
        <begin position="383"/>
        <end position="404"/>
    </location>
</feature>
<evidence type="ECO:0000313" key="3">
    <source>
        <dbReference type="Proteomes" id="UP000541352"/>
    </source>
</evidence>
<reference evidence="2 3" key="1">
    <citation type="submission" date="2020-08" db="EMBL/GenBank/DDBJ databases">
        <title>Genomic Encyclopedia of Type Strains, Phase IV (KMG-IV): sequencing the most valuable type-strain genomes for metagenomic binning, comparative biology and taxonomic classification.</title>
        <authorList>
            <person name="Goeker M."/>
        </authorList>
    </citation>
    <scope>NUCLEOTIDE SEQUENCE [LARGE SCALE GENOMIC DNA]</scope>
    <source>
        <strain evidence="2 3">DSM 17976</strain>
    </source>
</reference>
<feature type="transmembrane region" description="Helical" evidence="1">
    <location>
        <begin position="304"/>
        <end position="324"/>
    </location>
</feature>
<dbReference type="RefSeq" id="WP_183972538.1">
    <property type="nucleotide sequence ID" value="NZ_JACIBY010000003.1"/>
</dbReference>
<dbReference type="PANTHER" id="PTHR34289">
    <property type="entry name" value="PROTEIN, PUTATIVE (DUF819)-RELATED"/>
    <property type="match status" value="1"/>
</dbReference>
<name>A0A7W6EPN5_9BACT</name>
<feature type="transmembrane region" description="Helical" evidence="1">
    <location>
        <begin position="273"/>
        <end position="292"/>
    </location>
</feature>
<keyword evidence="3" id="KW-1185">Reference proteome</keyword>
<dbReference type="PANTHER" id="PTHR34289:SF8">
    <property type="entry name" value="DUF819 DOMAIN-CONTAINING PROTEIN"/>
    <property type="match status" value="1"/>
</dbReference>
<comment type="caution">
    <text evidence="2">The sequence shown here is derived from an EMBL/GenBank/DDBJ whole genome shotgun (WGS) entry which is preliminary data.</text>
</comment>
<keyword evidence="1" id="KW-0812">Transmembrane</keyword>
<gene>
    <name evidence="2" type="ORF">FHS57_001746</name>
</gene>
<dbReference type="PRINTS" id="PR00173">
    <property type="entry name" value="EDTRNSPORT"/>
</dbReference>
<feature type="transmembrane region" description="Helical" evidence="1">
    <location>
        <begin position="75"/>
        <end position="94"/>
    </location>
</feature>
<feature type="transmembrane region" description="Helical" evidence="1">
    <location>
        <begin position="169"/>
        <end position="193"/>
    </location>
</feature>